<keyword evidence="5 8" id="KW-0812">Transmembrane</keyword>
<keyword evidence="4 10" id="KW-0808">Transferase</keyword>
<feature type="transmembrane region" description="Helical" evidence="8">
    <location>
        <begin position="18"/>
        <end position="38"/>
    </location>
</feature>
<feature type="transmembrane region" description="Helical" evidence="8">
    <location>
        <begin position="83"/>
        <end position="100"/>
    </location>
</feature>
<proteinExistence type="predicted"/>
<evidence type="ECO:0000256" key="5">
    <source>
        <dbReference type="ARBA" id="ARBA00022692"/>
    </source>
</evidence>
<dbReference type="InterPro" id="IPR038731">
    <property type="entry name" value="RgtA/B/C-like"/>
</dbReference>
<evidence type="ECO:0000256" key="6">
    <source>
        <dbReference type="ARBA" id="ARBA00022989"/>
    </source>
</evidence>
<comment type="subcellular location">
    <subcellularLocation>
        <location evidence="1">Cell membrane</location>
        <topology evidence="1">Multi-pass membrane protein</topology>
    </subcellularLocation>
</comment>
<comment type="caution">
    <text evidence="10">The sequence shown here is derived from an EMBL/GenBank/DDBJ whole genome shotgun (WGS) entry which is preliminary data.</text>
</comment>
<feature type="transmembrane region" description="Helical" evidence="8">
    <location>
        <begin position="161"/>
        <end position="193"/>
    </location>
</feature>
<reference evidence="10 11" key="1">
    <citation type="journal article" date="2014" name="Genome Announc.">
        <title>Draft Genome Sequence of Magnetospirillum sp. Strain SO-1, a Freshwater Magnetotactic Bacterium Isolated from the Ol'khovka River, Russia.</title>
        <authorList>
            <person name="Grouzdev D.S."/>
            <person name="Dziuba M.V."/>
            <person name="Sukhacheva M.S."/>
            <person name="Mardanov A.V."/>
            <person name="Beletskiy A.V."/>
            <person name="Kuznetsov B.B."/>
            <person name="Skryabin K.G."/>
        </authorList>
    </citation>
    <scope>NUCLEOTIDE SEQUENCE [LARGE SCALE GENOMIC DNA]</scope>
    <source>
        <strain evidence="10 11">SO-1</strain>
    </source>
</reference>
<dbReference type="Pfam" id="PF13231">
    <property type="entry name" value="PMT_2"/>
    <property type="match status" value="1"/>
</dbReference>
<keyword evidence="7 8" id="KW-0472">Membrane</keyword>
<feature type="transmembrane region" description="Helical" evidence="8">
    <location>
        <begin position="287"/>
        <end position="307"/>
    </location>
</feature>
<dbReference type="PANTHER" id="PTHR33908">
    <property type="entry name" value="MANNOSYLTRANSFERASE YKCB-RELATED"/>
    <property type="match status" value="1"/>
</dbReference>
<feature type="transmembrane region" description="Helical" evidence="8">
    <location>
        <begin position="112"/>
        <end position="132"/>
    </location>
</feature>
<name>M3ADL3_9PROT</name>
<evidence type="ECO:0000313" key="10">
    <source>
        <dbReference type="EMBL" id="EME70574.1"/>
    </source>
</evidence>
<gene>
    <name evidence="10" type="ORF">H261_07403</name>
</gene>
<keyword evidence="11" id="KW-1185">Reference proteome</keyword>
<sequence length="506" mass="55441">MAPDAKTIRPPTVGTRDFALLAGLTAAAALLHLWLAGATLLSGDEAYYWLWSRRLQLSYYDHPAMMAWWMAASTALFGESEAAIRLPAVLAVAAVTFLGFDIARLAFRDIRAGWWTVVVLNATILFAAAGVIVTPDSPLLVFWSASLWAMVRLLDEGRLRWLYVLGLSLGLGFTSKYTMVLIAPGILAVFALFPEGRRWWKSPHFWAAIVLALACTSPVLIWNALYDWVSIRKQLSHSFDAPVGNPWKSLVTFLGTQLGTVTPLIFAFMLWGMGWALWTGWRRGNPAWFLLGATSAPLLAFFLNHSLGGLVQPHWPGPAYLGAAIATAGAWVSLGPAWSRSLRGAWIAAICLGGLMVAATYAQMASALLPIPIKSDPMSRLGEWDRLARAVEAERAKRPDAFVFAAKHEVAGLLTYYLPGHPIVFLTGSAGFPRIPSYDARDAAALPGRDGLFVIKDGRYALQDIRPSFRGLSLLTTVERTWGGKVVDRYEIWLAESYGSGTFENK</sequence>
<dbReference type="GO" id="GO:0009103">
    <property type="term" value="P:lipopolysaccharide biosynthetic process"/>
    <property type="evidence" value="ECO:0007669"/>
    <property type="project" value="UniProtKB-ARBA"/>
</dbReference>
<feature type="domain" description="Glycosyltransferase RgtA/B/C/D-like" evidence="9">
    <location>
        <begin position="61"/>
        <end position="222"/>
    </location>
</feature>
<keyword evidence="3" id="KW-0328">Glycosyltransferase</keyword>
<evidence type="ECO:0000256" key="4">
    <source>
        <dbReference type="ARBA" id="ARBA00022679"/>
    </source>
</evidence>
<dbReference type="InterPro" id="IPR050297">
    <property type="entry name" value="LipidA_mod_glycosyltrf_83"/>
</dbReference>
<evidence type="ECO:0000256" key="2">
    <source>
        <dbReference type="ARBA" id="ARBA00022475"/>
    </source>
</evidence>
<evidence type="ECO:0000256" key="3">
    <source>
        <dbReference type="ARBA" id="ARBA00022676"/>
    </source>
</evidence>
<evidence type="ECO:0000259" key="9">
    <source>
        <dbReference type="Pfam" id="PF13231"/>
    </source>
</evidence>
<evidence type="ECO:0000256" key="7">
    <source>
        <dbReference type="ARBA" id="ARBA00023136"/>
    </source>
</evidence>
<keyword evidence="6 8" id="KW-1133">Transmembrane helix</keyword>
<dbReference type="AlphaFoldDB" id="M3ADL3"/>
<dbReference type="PANTHER" id="PTHR33908:SF11">
    <property type="entry name" value="MEMBRANE PROTEIN"/>
    <property type="match status" value="1"/>
</dbReference>
<dbReference type="STRING" id="1244869.H261_07403"/>
<feature type="transmembrane region" description="Helical" evidence="8">
    <location>
        <begin position="319"/>
        <end position="339"/>
    </location>
</feature>
<keyword evidence="2" id="KW-1003">Cell membrane</keyword>
<dbReference type="GO" id="GO:0016763">
    <property type="term" value="F:pentosyltransferase activity"/>
    <property type="evidence" value="ECO:0007669"/>
    <property type="project" value="TreeGrafter"/>
</dbReference>
<feature type="transmembrane region" description="Helical" evidence="8">
    <location>
        <begin position="250"/>
        <end position="275"/>
    </location>
</feature>
<dbReference type="Proteomes" id="UP000011744">
    <property type="component" value="Unassembled WGS sequence"/>
</dbReference>
<protein>
    <submittedName>
        <fullName evidence="10">Glycosyltransferase</fullName>
    </submittedName>
</protein>
<accession>M3ADL3</accession>
<dbReference type="GO" id="GO:0005886">
    <property type="term" value="C:plasma membrane"/>
    <property type="evidence" value="ECO:0007669"/>
    <property type="project" value="UniProtKB-SubCell"/>
</dbReference>
<dbReference type="eggNOG" id="COG1807">
    <property type="taxonomic scope" value="Bacteria"/>
</dbReference>
<evidence type="ECO:0000313" key="11">
    <source>
        <dbReference type="Proteomes" id="UP000011744"/>
    </source>
</evidence>
<organism evidence="10 11">
    <name type="scientific">Paramagnetospirillum caucaseum</name>
    <dbReference type="NCBI Taxonomy" id="1244869"/>
    <lineage>
        <taxon>Bacteria</taxon>
        <taxon>Pseudomonadati</taxon>
        <taxon>Pseudomonadota</taxon>
        <taxon>Alphaproteobacteria</taxon>
        <taxon>Rhodospirillales</taxon>
        <taxon>Magnetospirillaceae</taxon>
        <taxon>Paramagnetospirillum</taxon>
    </lineage>
</organism>
<evidence type="ECO:0000256" key="1">
    <source>
        <dbReference type="ARBA" id="ARBA00004651"/>
    </source>
</evidence>
<evidence type="ECO:0000256" key="8">
    <source>
        <dbReference type="SAM" id="Phobius"/>
    </source>
</evidence>
<feature type="transmembrane region" description="Helical" evidence="8">
    <location>
        <begin position="205"/>
        <end position="229"/>
    </location>
</feature>
<feature type="transmembrane region" description="Helical" evidence="8">
    <location>
        <begin position="345"/>
        <end position="371"/>
    </location>
</feature>
<dbReference type="EMBL" id="AONQ01000015">
    <property type="protein sequence ID" value="EME70574.1"/>
    <property type="molecule type" value="Genomic_DNA"/>
</dbReference>
<dbReference type="PATRIC" id="fig|1244869.3.peg.1495"/>